<comment type="similarity">
    <text evidence="1">Belongs to the type-I restriction system S methylase family.</text>
</comment>
<dbReference type="Pfam" id="PF01420">
    <property type="entry name" value="Methylase_S"/>
    <property type="match status" value="1"/>
</dbReference>
<evidence type="ECO:0000259" key="4">
    <source>
        <dbReference type="Pfam" id="PF01420"/>
    </source>
</evidence>
<keyword evidence="5" id="KW-0255">Endonuclease</keyword>
<keyword evidence="5" id="KW-0378">Hydrolase</keyword>
<dbReference type="InterPro" id="IPR052021">
    <property type="entry name" value="Type-I_RS_S_subunit"/>
</dbReference>
<protein>
    <submittedName>
        <fullName evidence="5">Restriction endonuclease subunit S</fullName>
    </submittedName>
</protein>
<feature type="domain" description="Type I restriction modification DNA specificity" evidence="4">
    <location>
        <begin position="260"/>
        <end position="406"/>
    </location>
</feature>
<dbReference type="REBASE" id="356116">
    <property type="entry name" value="S.Pco19001ORF3660P"/>
</dbReference>
<evidence type="ECO:0000256" key="3">
    <source>
        <dbReference type="ARBA" id="ARBA00023125"/>
    </source>
</evidence>
<organism evidence="5 6">
    <name type="scientific">Pseudomonas coronafaciens pv. coronafaciens</name>
    <dbReference type="NCBI Taxonomy" id="235275"/>
    <lineage>
        <taxon>Bacteria</taxon>
        <taxon>Pseudomonadati</taxon>
        <taxon>Pseudomonadota</taxon>
        <taxon>Gammaproteobacteria</taxon>
        <taxon>Pseudomonadales</taxon>
        <taxon>Pseudomonadaceae</taxon>
        <taxon>Pseudomonas</taxon>
        <taxon>Pseudomonas coronafaciens</taxon>
    </lineage>
</organism>
<evidence type="ECO:0000313" key="5">
    <source>
        <dbReference type="EMBL" id="QGT80335.1"/>
    </source>
</evidence>
<evidence type="ECO:0000256" key="2">
    <source>
        <dbReference type="ARBA" id="ARBA00022747"/>
    </source>
</evidence>
<reference evidence="5 6" key="1">
    <citation type="submission" date="2019-11" db="EMBL/GenBank/DDBJ databases">
        <title>Complete genome sequence of Pseudomonas syringae pv. coronafaciens isolate B19001 originated in imported oat cereal.</title>
        <authorList>
            <person name="Kim S.M."/>
            <person name="Lee B.C."/>
            <person name="Seo S.J."/>
            <person name="Lee J.E."/>
            <person name="Choi N.J."/>
            <person name="Park J.H."/>
        </authorList>
    </citation>
    <scope>NUCLEOTIDE SEQUENCE [LARGE SCALE GENOMIC DNA]</scope>
    <source>
        <strain evidence="5 6">B19001</strain>
    </source>
</reference>
<proteinExistence type="inferred from homology"/>
<keyword evidence="3" id="KW-0238">DNA-binding</keyword>
<gene>
    <name evidence="5" type="ORF">GMO17_03650</name>
</gene>
<evidence type="ECO:0000256" key="1">
    <source>
        <dbReference type="ARBA" id="ARBA00010923"/>
    </source>
</evidence>
<sequence length="425" mass="47875">MSNKDTTEMSLKSNEKPTLVPRLRFSEFLDAGDWKVEPLRKLAARSTKKNVKGEHTRVLTNSAEYGVMDQRDYFEKDIANQGNLDGYYIVEKGDYVYNPRISTSAPVGPISKNNVGTGVMSPLYTVFRFASSDNNFFAHYFNSTHWHHYMRKSSSTGARHDRMSIANDVFMGLPLPVASPDEQKKITDCLSSLQDLISAEGQKLGALKTHKNGLMQQLFPRKGTNVPRMRFPEFRNTEPWAEVAAGQVFSNRVERGNSLLPIYSVTMTDGLVPRASLARRIDDIAKASGNKTVRKGDIAYNMMRMWQGALGVAPEDCMVSPAYIVLEPKGVNPFFFHFLLKLPQTLRILTAHSRGLTEDRLRLYYDDFAKVPLLCPSLPEQEKIADCLSSIDDLITAQGQQIDRLKAHKKGLLQQLFPLFNEASL</sequence>
<dbReference type="EMBL" id="CP046441">
    <property type="protein sequence ID" value="QGT80335.1"/>
    <property type="molecule type" value="Genomic_DNA"/>
</dbReference>
<dbReference type="AlphaFoldDB" id="A0AAE6UKB1"/>
<dbReference type="InterPro" id="IPR044946">
    <property type="entry name" value="Restrct_endonuc_typeI_TRD_sf"/>
</dbReference>
<dbReference type="GO" id="GO:0009307">
    <property type="term" value="P:DNA restriction-modification system"/>
    <property type="evidence" value="ECO:0007669"/>
    <property type="project" value="UniProtKB-KW"/>
</dbReference>
<dbReference type="GO" id="GO:0003677">
    <property type="term" value="F:DNA binding"/>
    <property type="evidence" value="ECO:0007669"/>
    <property type="project" value="UniProtKB-KW"/>
</dbReference>
<dbReference type="PANTHER" id="PTHR30408">
    <property type="entry name" value="TYPE-1 RESTRICTION ENZYME ECOKI SPECIFICITY PROTEIN"/>
    <property type="match status" value="1"/>
</dbReference>
<dbReference type="SUPFAM" id="SSF116734">
    <property type="entry name" value="DNA methylase specificity domain"/>
    <property type="match status" value="2"/>
</dbReference>
<dbReference type="GO" id="GO:0004519">
    <property type="term" value="F:endonuclease activity"/>
    <property type="evidence" value="ECO:0007669"/>
    <property type="project" value="UniProtKB-KW"/>
</dbReference>
<dbReference type="RefSeq" id="WP_151330099.1">
    <property type="nucleotide sequence ID" value="NZ_CP046441.1"/>
</dbReference>
<keyword evidence="2" id="KW-0680">Restriction system</keyword>
<name>A0AAE6UKB1_9PSED</name>
<dbReference type="InterPro" id="IPR000055">
    <property type="entry name" value="Restrct_endonuc_typeI_TRD"/>
</dbReference>
<accession>A0AAE6UKB1</accession>
<keyword evidence="5" id="KW-0540">Nuclease</keyword>
<dbReference type="Gene3D" id="3.90.220.20">
    <property type="entry name" value="DNA methylase specificity domains"/>
    <property type="match status" value="2"/>
</dbReference>
<dbReference type="Proteomes" id="UP000423413">
    <property type="component" value="Chromosome"/>
</dbReference>
<dbReference type="PANTHER" id="PTHR30408:SF12">
    <property type="entry name" value="TYPE I RESTRICTION ENZYME MJAVIII SPECIFICITY SUBUNIT"/>
    <property type="match status" value="1"/>
</dbReference>
<evidence type="ECO:0000313" key="6">
    <source>
        <dbReference type="Proteomes" id="UP000423413"/>
    </source>
</evidence>